<protein>
    <recommendedName>
        <fullName evidence="1">Carboxymuconolactone decarboxylase-like domain-containing protein</fullName>
    </recommendedName>
</protein>
<evidence type="ECO:0000313" key="3">
    <source>
        <dbReference type="Proteomes" id="UP001501598"/>
    </source>
</evidence>
<gene>
    <name evidence="2" type="ORF">GCM10023175_00160</name>
</gene>
<dbReference type="Pfam" id="PF02627">
    <property type="entry name" value="CMD"/>
    <property type="match status" value="1"/>
</dbReference>
<keyword evidence="3" id="KW-1185">Reference proteome</keyword>
<proteinExistence type="predicted"/>
<evidence type="ECO:0000259" key="1">
    <source>
        <dbReference type="Pfam" id="PF02627"/>
    </source>
</evidence>
<evidence type="ECO:0000313" key="2">
    <source>
        <dbReference type="EMBL" id="GAA4535089.1"/>
    </source>
</evidence>
<dbReference type="RefSeq" id="WP_345411372.1">
    <property type="nucleotide sequence ID" value="NZ_BAABGT010000002.1"/>
</dbReference>
<dbReference type="InterPro" id="IPR029032">
    <property type="entry name" value="AhpD-like"/>
</dbReference>
<accession>A0ABP8RCG2</accession>
<dbReference type="Gene3D" id="1.20.1290.10">
    <property type="entry name" value="AhpD-like"/>
    <property type="match status" value="1"/>
</dbReference>
<dbReference type="InterPro" id="IPR003779">
    <property type="entry name" value="CMD-like"/>
</dbReference>
<comment type="caution">
    <text evidence="2">The sequence shown here is derived from an EMBL/GenBank/DDBJ whole genome shotgun (WGS) entry which is preliminary data.</text>
</comment>
<dbReference type="Proteomes" id="UP001501598">
    <property type="component" value="Unassembled WGS sequence"/>
</dbReference>
<sequence length="240" mass="26034">MTTQHERTQHDQTRRTPTLVSLARLREEAEALLADAPEGTDLDEVSVALIRLAVNASVTTLDPDGIDREVRGALDAGATAAEVHETLVVVSGLGVHTLMEGSRRVVAALRERGEPAAEAPLDEQRLALRAQRVGDDPYWADFDREVPGFLDALLRQSPEAYEAFFDYCAVPWRTGAVRGRVKELMSLAADATPTHRYLPGMRMHLANALRLGVGRVAIRHALDIAAAAPSHPGVEAAVQE</sequence>
<dbReference type="PANTHER" id="PTHR33930">
    <property type="entry name" value="ALKYL HYDROPEROXIDE REDUCTASE AHPD"/>
    <property type="match status" value="1"/>
</dbReference>
<feature type="domain" description="Carboxymuconolactone decarboxylase-like" evidence="1">
    <location>
        <begin position="158"/>
        <end position="238"/>
    </location>
</feature>
<name>A0ABP8RCG2_9PSEU</name>
<dbReference type="EMBL" id="BAABGT010000002">
    <property type="protein sequence ID" value="GAA4535089.1"/>
    <property type="molecule type" value="Genomic_DNA"/>
</dbReference>
<dbReference type="PANTHER" id="PTHR33930:SF2">
    <property type="entry name" value="BLR3452 PROTEIN"/>
    <property type="match status" value="1"/>
</dbReference>
<dbReference type="SUPFAM" id="SSF69118">
    <property type="entry name" value="AhpD-like"/>
    <property type="match status" value="1"/>
</dbReference>
<reference evidence="3" key="1">
    <citation type="journal article" date="2019" name="Int. J. Syst. Evol. Microbiol.">
        <title>The Global Catalogue of Microorganisms (GCM) 10K type strain sequencing project: providing services to taxonomists for standard genome sequencing and annotation.</title>
        <authorList>
            <consortium name="The Broad Institute Genomics Platform"/>
            <consortium name="The Broad Institute Genome Sequencing Center for Infectious Disease"/>
            <person name="Wu L."/>
            <person name="Ma J."/>
        </authorList>
    </citation>
    <scope>NUCLEOTIDE SEQUENCE [LARGE SCALE GENOMIC DNA]</scope>
    <source>
        <strain evidence="3">JCM 17906</strain>
    </source>
</reference>
<organism evidence="2 3">
    <name type="scientific">Pseudonocardia xishanensis</name>
    <dbReference type="NCBI Taxonomy" id="630995"/>
    <lineage>
        <taxon>Bacteria</taxon>
        <taxon>Bacillati</taxon>
        <taxon>Actinomycetota</taxon>
        <taxon>Actinomycetes</taxon>
        <taxon>Pseudonocardiales</taxon>
        <taxon>Pseudonocardiaceae</taxon>
        <taxon>Pseudonocardia</taxon>
    </lineage>
</organism>